<proteinExistence type="predicted"/>
<dbReference type="EMBL" id="JANPWB010000012">
    <property type="protein sequence ID" value="KAJ1113917.1"/>
    <property type="molecule type" value="Genomic_DNA"/>
</dbReference>
<feature type="region of interest" description="Disordered" evidence="1">
    <location>
        <begin position="140"/>
        <end position="159"/>
    </location>
</feature>
<protein>
    <submittedName>
        <fullName evidence="2">Uncharacterized protein</fullName>
    </submittedName>
</protein>
<comment type="caution">
    <text evidence="2">The sequence shown here is derived from an EMBL/GenBank/DDBJ whole genome shotgun (WGS) entry which is preliminary data.</text>
</comment>
<dbReference type="Proteomes" id="UP001066276">
    <property type="component" value="Chromosome 8"/>
</dbReference>
<accession>A0AAV7NFL1</accession>
<name>A0AAV7NFL1_PLEWA</name>
<sequence length="159" mass="18274">MNGLAPDARSVRIKVHWFGTKRPDVSTNLMVPCIILLLLYTTRHICQCPIPTIQDTTNWRRGPGSALVYLYYLIVLLPSVRRAICQTRPWGYHDLTRGEARHDRWPRRLHLVGAPFLTPAVAYCSLPCWSWPRPQLFNDTRGGRTPVSKDAPHRIPPTR</sequence>
<gene>
    <name evidence="2" type="ORF">NDU88_002157</name>
</gene>
<evidence type="ECO:0000256" key="1">
    <source>
        <dbReference type="SAM" id="MobiDB-lite"/>
    </source>
</evidence>
<dbReference type="AlphaFoldDB" id="A0AAV7NFL1"/>
<evidence type="ECO:0000313" key="2">
    <source>
        <dbReference type="EMBL" id="KAJ1113917.1"/>
    </source>
</evidence>
<keyword evidence="3" id="KW-1185">Reference proteome</keyword>
<evidence type="ECO:0000313" key="3">
    <source>
        <dbReference type="Proteomes" id="UP001066276"/>
    </source>
</evidence>
<reference evidence="2" key="1">
    <citation type="journal article" date="2022" name="bioRxiv">
        <title>Sequencing and chromosome-scale assembly of the giantPleurodeles waltlgenome.</title>
        <authorList>
            <person name="Brown T."/>
            <person name="Elewa A."/>
            <person name="Iarovenko S."/>
            <person name="Subramanian E."/>
            <person name="Araus A.J."/>
            <person name="Petzold A."/>
            <person name="Susuki M."/>
            <person name="Suzuki K.-i.T."/>
            <person name="Hayashi T."/>
            <person name="Toyoda A."/>
            <person name="Oliveira C."/>
            <person name="Osipova E."/>
            <person name="Leigh N.D."/>
            <person name="Simon A."/>
            <person name="Yun M.H."/>
        </authorList>
    </citation>
    <scope>NUCLEOTIDE SEQUENCE</scope>
    <source>
        <strain evidence="2">20211129_DDA</strain>
        <tissue evidence="2">Liver</tissue>
    </source>
</reference>
<organism evidence="2 3">
    <name type="scientific">Pleurodeles waltl</name>
    <name type="common">Iberian ribbed newt</name>
    <dbReference type="NCBI Taxonomy" id="8319"/>
    <lineage>
        <taxon>Eukaryota</taxon>
        <taxon>Metazoa</taxon>
        <taxon>Chordata</taxon>
        <taxon>Craniata</taxon>
        <taxon>Vertebrata</taxon>
        <taxon>Euteleostomi</taxon>
        <taxon>Amphibia</taxon>
        <taxon>Batrachia</taxon>
        <taxon>Caudata</taxon>
        <taxon>Salamandroidea</taxon>
        <taxon>Salamandridae</taxon>
        <taxon>Pleurodelinae</taxon>
        <taxon>Pleurodeles</taxon>
    </lineage>
</organism>